<organism evidence="5 6">
    <name type="scientific">Hafnia alvei</name>
    <dbReference type="NCBI Taxonomy" id="569"/>
    <lineage>
        <taxon>Bacteria</taxon>
        <taxon>Pseudomonadati</taxon>
        <taxon>Pseudomonadota</taxon>
        <taxon>Gammaproteobacteria</taxon>
        <taxon>Enterobacterales</taxon>
        <taxon>Hafniaceae</taxon>
        <taxon>Hafnia</taxon>
    </lineage>
</organism>
<dbReference type="InterPro" id="IPR036388">
    <property type="entry name" value="WH-like_DNA-bd_sf"/>
</dbReference>
<evidence type="ECO:0000259" key="4">
    <source>
        <dbReference type="PROSITE" id="PS50931"/>
    </source>
</evidence>
<proteinExistence type="inferred from homology"/>
<gene>
    <name evidence="5" type="ORF">EYY96_17180</name>
</gene>
<evidence type="ECO:0000256" key="3">
    <source>
        <dbReference type="ARBA" id="ARBA00023163"/>
    </source>
</evidence>
<sequence length="303" mass="34701">MVYILMFVLSKNLNLFIITAQELSFKKAAKRLFITPSPLGKSINNLEEQLGYELFTRSNDGLKLTSKGNCLYTELLPKYEELVKLENEIIRGNNLTRNPVIKIGINNYYFWGLCSALDNLLTQYNYNIQIINIDSDTPYNLHNENIDFYIHNGEPLGSYANIESSQLQSDRLMLMAGKELLNKYKNSVDTVLSKATWAQLRHTSTSPYFKGMHQFRNEHGINSSLISTSEITQTIELVKKNLAVSFVSKTIERSPFIDRDHNIEFIDVEGFSCCIPREIFYLSAKKEKLSMLLAIISKAINNI</sequence>
<feature type="domain" description="HTH lysR-type" evidence="4">
    <location>
        <begin position="8"/>
        <end position="65"/>
    </location>
</feature>
<comment type="caution">
    <text evidence="5">The sequence shown here is derived from an EMBL/GenBank/DDBJ whole genome shotgun (WGS) entry which is preliminary data.</text>
</comment>
<evidence type="ECO:0000313" key="6">
    <source>
        <dbReference type="Proteomes" id="UP000291600"/>
    </source>
</evidence>
<comment type="similarity">
    <text evidence="1">Belongs to the LysR transcriptional regulatory family.</text>
</comment>
<dbReference type="EMBL" id="SITJ01000076">
    <property type="protein sequence ID" value="TBL66702.1"/>
    <property type="molecule type" value="Genomic_DNA"/>
</dbReference>
<dbReference type="PROSITE" id="PS50931">
    <property type="entry name" value="HTH_LYSR"/>
    <property type="match status" value="1"/>
</dbReference>
<evidence type="ECO:0000256" key="2">
    <source>
        <dbReference type="ARBA" id="ARBA00023015"/>
    </source>
</evidence>
<dbReference type="Gene3D" id="1.10.10.10">
    <property type="entry name" value="Winged helix-like DNA-binding domain superfamily/Winged helix DNA-binding domain"/>
    <property type="match status" value="1"/>
</dbReference>
<evidence type="ECO:0000313" key="5">
    <source>
        <dbReference type="EMBL" id="TBL66702.1"/>
    </source>
</evidence>
<dbReference type="AlphaFoldDB" id="A0ABD7Q3U3"/>
<accession>A0ABD7Q3U3</accession>
<dbReference type="InterPro" id="IPR000847">
    <property type="entry name" value="LysR_HTH_N"/>
</dbReference>
<dbReference type="Proteomes" id="UP000291600">
    <property type="component" value="Unassembled WGS sequence"/>
</dbReference>
<name>A0ABD7Q3U3_HAFAL</name>
<dbReference type="Pfam" id="PF00126">
    <property type="entry name" value="HTH_1"/>
    <property type="match status" value="1"/>
</dbReference>
<dbReference type="PANTHER" id="PTHR30126">
    <property type="entry name" value="HTH-TYPE TRANSCRIPTIONAL REGULATOR"/>
    <property type="match status" value="1"/>
</dbReference>
<protein>
    <submittedName>
        <fullName evidence="5">LysR family transcriptional regulator</fullName>
    </submittedName>
</protein>
<reference evidence="5 6" key="1">
    <citation type="submission" date="2019-02" db="EMBL/GenBank/DDBJ databases">
        <title>Comparative genomic analysis of the Hafnia genus genomes.</title>
        <authorList>
            <person name="Zhiqiu Y."/>
            <person name="Chao Y."/>
            <person name="Yuhui D."/>
            <person name="Di H."/>
            <person name="Bin L."/>
        </authorList>
    </citation>
    <scope>NUCLEOTIDE SEQUENCE [LARGE SCALE GENOMIC DNA]</scope>
    <source>
        <strain evidence="5 6">PCM_1210</strain>
    </source>
</reference>
<keyword evidence="3" id="KW-0804">Transcription</keyword>
<keyword evidence="2" id="KW-0805">Transcription regulation</keyword>
<dbReference type="InterPro" id="IPR036390">
    <property type="entry name" value="WH_DNA-bd_sf"/>
</dbReference>
<evidence type="ECO:0000256" key="1">
    <source>
        <dbReference type="ARBA" id="ARBA00009437"/>
    </source>
</evidence>
<dbReference type="SUPFAM" id="SSF46785">
    <property type="entry name" value="Winged helix' DNA-binding domain"/>
    <property type="match status" value="1"/>
</dbReference>